<dbReference type="AlphaFoldDB" id="A0A402CZF4"/>
<organism evidence="1 2">
    <name type="scientific">Capsulimonas corticalis</name>
    <dbReference type="NCBI Taxonomy" id="2219043"/>
    <lineage>
        <taxon>Bacteria</taxon>
        <taxon>Bacillati</taxon>
        <taxon>Armatimonadota</taxon>
        <taxon>Armatimonadia</taxon>
        <taxon>Capsulimonadales</taxon>
        <taxon>Capsulimonadaceae</taxon>
        <taxon>Capsulimonas</taxon>
    </lineage>
</organism>
<keyword evidence="2" id="KW-1185">Reference proteome</keyword>
<reference evidence="1 2" key="1">
    <citation type="journal article" date="2019" name="Int. J. Syst. Evol. Microbiol.">
        <title>Capsulimonas corticalis gen. nov., sp. nov., an aerobic capsulated bacterium, of a novel bacterial order, Capsulimonadales ord. nov., of the class Armatimonadia of the phylum Armatimonadetes.</title>
        <authorList>
            <person name="Li J."/>
            <person name="Kudo C."/>
            <person name="Tonouchi A."/>
        </authorList>
    </citation>
    <scope>NUCLEOTIDE SEQUENCE [LARGE SCALE GENOMIC DNA]</scope>
    <source>
        <strain evidence="1 2">AX-7</strain>
    </source>
</reference>
<dbReference type="Proteomes" id="UP000287394">
    <property type="component" value="Chromosome"/>
</dbReference>
<evidence type="ECO:0000313" key="2">
    <source>
        <dbReference type="Proteomes" id="UP000287394"/>
    </source>
</evidence>
<gene>
    <name evidence="1" type="ORF">CCAX7_14810</name>
</gene>
<dbReference type="InterPro" id="IPR001387">
    <property type="entry name" value="Cro/C1-type_HTH"/>
</dbReference>
<dbReference type="RefSeq" id="WP_119322684.1">
    <property type="nucleotide sequence ID" value="NZ_AP025739.1"/>
</dbReference>
<accession>A0A402CZF4</accession>
<name>A0A402CZF4_9BACT</name>
<dbReference type="PROSITE" id="PS50943">
    <property type="entry name" value="HTH_CROC1"/>
    <property type="match status" value="1"/>
</dbReference>
<dbReference type="InterPro" id="IPR010982">
    <property type="entry name" value="Lambda_DNA-bd_dom_sf"/>
</dbReference>
<proteinExistence type="predicted"/>
<dbReference type="OrthoDB" id="9793869at2"/>
<dbReference type="Gene3D" id="1.10.260.40">
    <property type="entry name" value="lambda repressor-like DNA-binding domains"/>
    <property type="match status" value="1"/>
</dbReference>
<dbReference type="Pfam" id="PF01381">
    <property type="entry name" value="HTH_3"/>
    <property type="match status" value="1"/>
</dbReference>
<evidence type="ECO:0000313" key="1">
    <source>
        <dbReference type="EMBL" id="BDI29430.1"/>
    </source>
</evidence>
<dbReference type="KEGG" id="ccot:CCAX7_14810"/>
<dbReference type="GO" id="GO:0003677">
    <property type="term" value="F:DNA binding"/>
    <property type="evidence" value="ECO:0007669"/>
    <property type="project" value="InterPro"/>
</dbReference>
<dbReference type="CDD" id="cd00093">
    <property type="entry name" value="HTH_XRE"/>
    <property type="match status" value="1"/>
</dbReference>
<dbReference type="SUPFAM" id="SSF47413">
    <property type="entry name" value="lambda repressor-like DNA-binding domains"/>
    <property type="match status" value="1"/>
</dbReference>
<dbReference type="EMBL" id="AP025739">
    <property type="protein sequence ID" value="BDI29430.1"/>
    <property type="molecule type" value="Genomic_DNA"/>
</dbReference>
<sequence length="88" mass="9713">MSQQEDELSHQWSLEGAYTESVADTFGIPAKELAAKSGVHPSTISRFYSGSKPIKDRTLLRIGVALGRLAEQRDRQKKSPTVGAELKR</sequence>
<protein>
    <submittedName>
        <fullName evidence="1">Uncharacterized protein</fullName>
    </submittedName>
</protein>